<accession>A0A518HI54</accession>
<dbReference type="EMBL" id="CP037423">
    <property type="protein sequence ID" value="QDV40460.1"/>
    <property type="molecule type" value="Genomic_DNA"/>
</dbReference>
<dbReference type="InterPro" id="IPR056573">
    <property type="entry name" value="Lectin_L-type_dom"/>
</dbReference>
<dbReference type="InterPro" id="IPR013320">
    <property type="entry name" value="ConA-like_dom_sf"/>
</dbReference>
<evidence type="ECO:0000256" key="5">
    <source>
        <dbReference type="SAM" id="MobiDB-lite"/>
    </source>
</evidence>
<dbReference type="GO" id="GO:0030001">
    <property type="term" value="P:metal ion transport"/>
    <property type="evidence" value="ECO:0007669"/>
    <property type="project" value="TreeGrafter"/>
</dbReference>
<dbReference type="PANTHER" id="PTHR11878">
    <property type="entry name" value="SODIUM/CALCIUM EXCHANGER"/>
    <property type="match status" value="1"/>
</dbReference>
<dbReference type="Gene3D" id="2.115.10.10">
    <property type="entry name" value="Tachylectin 2"/>
    <property type="match status" value="1"/>
</dbReference>
<evidence type="ECO:0000313" key="8">
    <source>
        <dbReference type="Proteomes" id="UP000319004"/>
    </source>
</evidence>
<dbReference type="RefSeq" id="WP_145384339.1">
    <property type="nucleotide sequence ID" value="NZ_CP037423.1"/>
</dbReference>
<dbReference type="KEGG" id="snep:Enr13x_02660"/>
<feature type="domain" description="Calx-beta" evidence="6">
    <location>
        <begin position="976"/>
        <end position="1073"/>
    </location>
</feature>
<reference evidence="7 8" key="1">
    <citation type="submission" date="2019-03" db="EMBL/GenBank/DDBJ databases">
        <title>Deep-cultivation of Planctomycetes and their phenomic and genomic characterization uncovers novel biology.</title>
        <authorList>
            <person name="Wiegand S."/>
            <person name="Jogler M."/>
            <person name="Boedeker C."/>
            <person name="Pinto D."/>
            <person name="Vollmers J."/>
            <person name="Rivas-Marin E."/>
            <person name="Kohn T."/>
            <person name="Peeters S.H."/>
            <person name="Heuer A."/>
            <person name="Rast P."/>
            <person name="Oberbeckmann S."/>
            <person name="Bunk B."/>
            <person name="Jeske O."/>
            <person name="Meyerdierks A."/>
            <person name="Storesund J.E."/>
            <person name="Kallscheuer N."/>
            <person name="Luecker S."/>
            <person name="Lage O.M."/>
            <person name="Pohl T."/>
            <person name="Merkel B.J."/>
            <person name="Hornburger P."/>
            <person name="Mueller R.-W."/>
            <person name="Bruemmer F."/>
            <person name="Labrenz M."/>
            <person name="Spormann A.M."/>
            <person name="Op den Camp H."/>
            <person name="Overmann J."/>
            <person name="Amann R."/>
            <person name="Jetten M.S.M."/>
            <person name="Mascher T."/>
            <person name="Medema M.H."/>
            <person name="Devos D.P."/>
            <person name="Kaster A.-K."/>
            <person name="Ovreas L."/>
            <person name="Rohde M."/>
            <person name="Galperin M.Y."/>
            <person name="Jogler C."/>
        </authorList>
    </citation>
    <scope>NUCLEOTIDE SEQUENCE [LARGE SCALE GENOMIC DNA]</scope>
    <source>
        <strain evidence="7 8">Enr13</strain>
    </source>
</reference>
<feature type="region of interest" description="Disordered" evidence="5">
    <location>
        <begin position="1529"/>
        <end position="1549"/>
    </location>
</feature>
<dbReference type="GO" id="GO:0007154">
    <property type="term" value="P:cell communication"/>
    <property type="evidence" value="ECO:0007669"/>
    <property type="project" value="InterPro"/>
</dbReference>
<dbReference type="SUPFAM" id="SSF63829">
    <property type="entry name" value="Calcium-dependent phosphotriesterase"/>
    <property type="match status" value="2"/>
</dbReference>
<feature type="domain" description="Calx-beta" evidence="6">
    <location>
        <begin position="258"/>
        <end position="356"/>
    </location>
</feature>
<dbReference type="OrthoDB" id="2806980at2"/>
<evidence type="ECO:0000256" key="3">
    <source>
        <dbReference type="ARBA" id="ARBA00022837"/>
    </source>
</evidence>
<dbReference type="InterPro" id="IPR045474">
    <property type="entry name" value="GEVED"/>
</dbReference>
<proteinExistence type="predicted"/>
<dbReference type="InterPro" id="IPR018247">
    <property type="entry name" value="EF_Hand_1_Ca_BS"/>
</dbReference>
<protein>
    <submittedName>
        <fullName evidence="7">Calx-beta domain protein</fullName>
    </submittedName>
</protein>
<sequence>MFQPRRKLQRRLSKPQRRRLAAGLQTLERRHLLAAGVLASPFPPTIDYAEFSDVSDLTLVADTSATPERLRLTTATLDVGGAAWHHDKQYVSIGFETTFQFQMSEGNDGENGGGAGFAFVIQNNPAPVAKASHLGYHQAANNLAIEFDTVQEASLNDPSDSHVSVHSRGPARNHWNENFSLGSFNTSGSRLDDGNVHTAKVTYSPGTMEIYLDDLATPQLVIPLNLEELLDLDHGRATVGFTASAGGGIQNHDILSWTFANTEDTSSTLSILDSGLIEGDSGSASLDLTLQRLGDVSASATVAWATEADTANADDDFASSQGQVIFLPDETEKTISVPVFGDTDEETNETFHVSIQVTEGTLAVVDGTAIGSIFNDDVSISVADVTVTEGDQQYRFIGSAVDTTAVSINAIRKAIIRPDGYLYLNSEVPPEILRYDADTGVFIDRFATMPNSEQATFRDFNFGPDGDLYVIDRKPGYRVLRFDGTSGAYRGEFVASRSGGLDSPKTFVFGSDGNLYVASHGDKVLEYQGPFGSEPGAFLGEFVSGSGRPDTPDNLTFGPNGDLFVGYSNTVDRYNGTTGASLGTFVQPGSGGLNRLFQGGLIFGPDRNGDGQTDLYVTSGSTDEVLVYDGNDGSYIEPLFSAGLGGLDLPAGLTFDGDGNLLVGKVGGDDDLMRYGIQSQAVFTVSLSKPSGVPVTVQYTTADGTAQSGDYTPVSGTLTFPPGVTSRTIIVPTVDDAVFESTETFELLLSNPTNASLDDAIGIGTLADDEVQQPPTIDYPDFFDVSDLNLVGHAFTTLDDRMQLSDTGLRQGSVWHAEQQTVSTAFETQFDFVLASNVRSFSFVIQNSRPEMLGGDAGFNAIPNSLAIEFDTHRGSKDNDPDNNHVSIQSRGIEHNHASEDYSLGTATIVPDMNDDLPHTAKIRYESGNLQVFVDDLMTPALSVNVDIDDLLDLDFGRAWVGFAAGGNRHEILNWQFRPLVDLSTTIGIHDAEILEGDSGTRQLVLEVQRNGPAEARVQWQTTDNSAVAGVDYTAASGTIEFVAGGPDVQQIAVPIHGDLTEEAFESLFVQIDMTLGQAIIVDDQAIGTILNDDASLFISDASAVEGDPTFTFTDEFVPPAIDGLWVMSRGLDVGPDENLYVTVEQGPYPGAVLRYDGQTGEFMGVFAAHNELDGAKDIEFGPDGNLYVTNNRTDKILRFDGTTGEFIDVYVPAGGALSIPRAIVFGTDNNLYVANGESDEILRYQGPLEQDPGGLIDAFVTAGDGGMDNPTTLAFGPDGTLYVASGAHAVYNNSILRFDGTTGDFIDAFDVSGTSTLALVPTAGLIFGPDLNGDGVGELYASNGDGPAEILAFDPTTRALLDRVVESGAGGLSDPKGLAFTSDGDLLVVSSGTRNILRYSSRNRAAFAAMLSSPVGQTVEVDFVTTDGTANSASDYVSTSGTLTIPRGMTSRTIQVSTIDDPQFESDETFQLTLSNAVGAAISDGTGVATILNDDIAPLDFGDAPASYGTLIADDGAVHVAVGPQLGAQRDSEDDGIPSVDADGDDVDGLTDDEDGVLFGTLKLGQTMAAVNIELQGSGDAWIDAWIDFDADGVWDASEKILDSASVNSGLQTLNYAVPTTMALGETYGRVRVSTTGGLEPTGFADDGEVEDYSITIREDVVYVAQPAENDITVRLAGENVEVIDNDNGAALLARPIATTQSLQLTGTTGDDTFIVDYGEGGIFSLPDGIEIDAAGGSDSVVIRGTGTSTATLRSPDGTLAGAIVQVNDASQVNEVRLAGVGPTSVHAMQSIQIDGSLNVAHQVLSLAATSSITLGTMTEFAGGRIETSGPVTIGGTLKFRPPVGVTPDVGDAFVLVTATALSGEFTSLDLPTPPLGADWDLKVGATEVRLTLVDLAEVGVLTLGSGSSTTQRSTVTQVDITFDGLVDVDADAFELRKQGSQGGLVTTAFTLTTDAQNNSVATLTFSGPLTRGAIGALVDGNYQLAIDPTKVRRTGTSVSLDGDGDGLRGGDYVIGTSATDQFFALYGDSDGDRDVDGQDYGRFGLTFLKTAGTPGFNPDLDFDGDGDVDGQDYGQFGLRFLRRI</sequence>
<keyword evidence="2" id="KW-0677">Repeat</keyword>
<dbReference type="SMART" id="SM00237">
    <property type="entry name" value="Calx_beta"/>
    <property type="match status" value="4"/>
</dbReference>
<dbReference type="Gene3D" id="1.10.1330.10">
    <property type="entry name" value="Dockerin domain"/>
    <property type="match status" value="1"/>
</dbReference>
<dbReference type="Pfam" id="PF20009">
    <property type="entry name" value="GEVED"/>
    <property type="match status" value="1"/>
</dbReference>
<dbReference type="Pfam" id="PF03160">
    <property type="entry name" value="Calx-beta"/>
    <property type="match status" value="4"/>
</dbReference>
<dbReference type="InterPro" id="IPR038081">
    <property type="entry name" value="CalX-like_sf"/>
</dbReference>
<keyword evidence="1" id="KW-0732">Signal</keyword>
<dbReference type="GO" id="GO:0000272">
    <property type="term" value="P:polysaccharide catabolic process"/>
    <property type="evidence" value="ECO:0007669"/>
    <property type="project" value="InterPro"/>
</dbReference>
<evidence type="ECO:0000256" key="2">
    <source>
        <dbReference type="ARBA" id="ARBA00022737"/>
    </source>
</evidence>
<dbReference type="InterPro" id="IPR036439">
    <property type="entry name" value="Dockerin_dom_sf"/>
</dbReference>
<dbReference type="Gene3D" id="2.60.40.2030">
    <property type="match status" value="4"/>
</dbReference>
<feature type="domain" description="Calx-beta" evidence="6">
    <location>
        <begin position="1396"/>
        <end position="1476"/>
    </location>
</feature>
<dbReference type="PANTHER" id="PTHR11878:SF65">
    <property type="entry name" value="NA_CA-EXCHANGE PROTEIN, ISOFORM G"/>
    <property type="match status" value="1"/>
</dbReference>
<dbReference type="Gene3D" id="2.60.120.200">
    <property type="match status" value="2"/>
</dbReference>
<evidence type="ECO:0000256" key="1">
    <source>
        <dbReference type="ARBA" id="ARBA00022729"/>
    </source>
</evidence>
<feature type="compositionally biased region" description="Acidic residues" evidence="5">
    <location>
        <begin position="1533"/>
        <end position="1549"/>
    </location>
</feature>
<dbReference type="Pfam" id="PF00139">
    <property type="entry name" value="Lectin_legB"/>
    <property type="match status" value="2"/>
</dbReference>
<dbReference type="InterPro" id="IPR051171">
    <property type="entry name" value="CaCA"/>
</dbReference>
<dbReference type="GO" id="GO:0016020">
    <property type="term" value="C:membrane"/>
    <property type="evidence" value="ECO:0007669"/>
    <property type="project" value="InterPro"/>
</dbReference>
<keyword evidence="8" id="KW-1185">Reference proteome</keyword>
<feature type="domain" description="Calx-beta" evidence="6">
    <location>
        <begin position="662"/>
        <end position="750"/>
    </location>
</feature>
<dbReference type="Gene3D" id="2.130.10.10">
    <property type="entry name" value="YVTN repeat-like/Quinoprotein amine dehydrogenase"/>
    <property type="match status" value="1"/>
</dbReference>
<organism evidence="7 8">
    <name type="scientific">Stieleria neptunia</name>
    <dbReference type="NCBI Taxonomy" id="2527979"/>
    <lineage>
        <taxon>Bacteria</taxon>
        <taxon>Pseudomonadati</taxon>
        <taxon>Planctomycetota</taxon>
        <taxon>Planctomycetia</taxon>
        <taxon>Pirellulales</taxon>
        <taxon>Pirellulaceae</taxon>
        <taxon>Stieleria</taxon>
    </lineage>
</organism>
<evidence type="ECO:0000256" key="4">
    <source>
        <dbReference type="ARBA" id="ARBA00023065"/>
    </source>
</evidence>
<dbReference type="InterPro" id="IPR003644">
    <property type="entry name" value="Calx_beta"/>
</dbReference>
<dbReference type="PROSITE" id="PS00018">
    <property type="entry name" value="EF_HAND_1"/>
    <property type="match status" value="1"/>
</dbReference>
<dbReference type="SUPFAM" id="SSF141072">
    <property type="entry name" value="CalX-like"/>
    <property type="match status" value="4"/>
</dbReference>
<keyword evidence="3" id="KW-0106">Calcium</keyword>
<dbReference type="InterPro" id="IPR015943">
    <property type="entry name" value="WD40/YVTN_repeat-like_dom_sf"/>
</dbReference>
<dbReference type="CDD" id="cd05819">
    <property type="entry name" value="NHL"/>
    <property type="match status" value="1"/>
</dbReference>
<dbReference type="Proteomes" id="UP000319004">
    <property type="component" value="Chromosome"/>
</dbReference>
<gene>
    <name evidence="7" type="ORF">Enr13x_02660</name>
</gene>
<dbReference type="GO" id="GO:0030246">
    <property type="term" value="F:carbohydrate binding"/>
    <property type="evidence" value="ECO:0007669"/>
    <property type="project" value="InterPro"/>
</dbReference>
<keyword evidence="4" id="KW-0406">Ion transport</keyword>
<dbReference type="InterPro" id="IPR001220">
    <property type="entry name" value="Legume_lectin_dom"/>
</dbReference>
<dbReference type="CDD" id="cd01951">
    <property type="entry name" value="lectin_L-type"/>
    <property type="match status" value="2"/>
</dbReference>
<keyword evidence="4" id="KW-0813">Transport</keyword>
<dbReference type="SUPFAM" id="SSF49899">
    <property type="entry name" value="Concanavalin A-like lectins/glucanases"/>
    <property type="match status" value="2"/>
</dbReference>
<evidence type="ECO:0000259" key="6">
    <source>
        <dbReference type="SMART" id="SM00237"/>
    </source>
</evidence>
<evidence type="ECO:0000313" key="7">
    <source>
        <dbReference type="EMBL" id="QDV40460.1"/>
    </source>
</evidence>
<name>A0A518HI54_9BACT</name>